<gene>
    <name evidence="1" type="ORF">CVIRNUC_004721</name>
</gene>
<accession>A0AAV1I2E2</accession>
<keyword evidence="2" id="KW-1185">Reference proteome</keyword>
<comment type="caution">
    <text evidence="1">The sequence shown here is derived from an EMBL/GenBank/DDBJ whole genome shotgun (WGS) entry which is preliminary data.</text>
</comment>
<proteinExistence type="predicted"/>
<reference evidence="1 2" key="1">
    <citation type="submission" date="2023-10" db="EMBL/GenBank/DDBJ databases">
        <authorList>
            <person name="Maclean D."/>
            <person name="Macfadyen A."/>
        </authorList>
    </citation>
    <scope>NUCLEOTIDE SEQUENCE [LARGE SCALE GENOMIC DNA]</scope>
</reference>
<organism evidence="1 2">
    <name type="scientific">Coccomyxa viridis</name>
    <dbReference type="NCBI Taxonomy" id="1274662"/>
    <lineage>
        <taxon>Eukaryota</taxon>
        <taxon>Viridiplantae</taxon>
        <taxon>Chlorophyta</taxon>
        <taxon>core chlorophytes</taxon>
        <taxon>Trebouxiophyceae</taxon>
        <taxon>Trebouxiophyceae incertae sedis</taxon>
        <taxon>Coccomyxaceae</taxon>
        <taxon>Coccomyxa</taxon>
    </lineage>
</organism>
<dbReference type="EMBL" id="CAUYUE010000005">
    <property type="protein sequence ID" value="CAK0779228.1"/>
    <property type="molecule type" value="Genomic_DNA"/>
</dbReference>
<name>A0AAV1I2E2_9CHLO</name>
<protein>
    <submittedName>
        <fullName evidence="1">Uncharacterized protein</fullName>
    </submittedName>
</protein>
<evidence type="ECO:0000313" key="2">
    <source>
        <dbReference type="Proteomes" id="UP001314263"/>
    </source>
</evidence>
<dbReference type="AlphaFoldDB" id="A0AAV1I2E2"/>
<dbReference type="Proteomes" id="UP001314263">
    <property type="component" value="Unassembled WGS sequence"/>
</dbReference>
<sequence>MLVSAQQALLKPPHVRGRPAPSVLAVGGASYSERSDRVPRPAPQLWLVIDKLRQDLPGGGSHAGANSAACALYSEASFWQSRWPDGAQWCCRTWGCPCEFGCGCWLAVFKWKYSWPDVPLRCLRRSQTPHKLRHHHLGSLRWAGRRCQW</sequence>
<evidence type="ECO:0000313" key="1">
    <source>
        <dbReference type="EMBL" id="CAK0779228.1"/>
    </source>
</evidence>